<feature type="compositionally biased region" description="Polar residues" evidence="1">
    <location>
        <begin position="63"/>
        <end position="74"/>
    </location>
</feature>
<evidence type="ECO:0000313" key="2">
    <source>
        <dbReference type="EMBL" id="MPM98799.1"/>
    </source>
</evidence>
<sequence>MDGKRPSIQVMDTNNDGFYNNADGNVSRVAVNTGTPLLITKRDRIVDKTGGGGPRDTLARMPEQSTRPSWRQIK</sequence>
<protein>
    <submittedName>
        <fullName evidence="2">Uncharacterized protein</fullName>
    </submittedName>
</protein>
<accession>A0A645EBV4</accession>
<dbReference type="AlphaFoldDB" id="A0A645EBV4"/>
<feature type="region of interest" description="Disordered" evidence="1">
    <location>
        <begin position="44"/>
        <end position="74"/>
    </location>
</feature>
<comment type="caution">
    <text evidence="2">The sequence shown here is derived from an EMBL/GenBank/DDBJ whole genome shotgun (WGS) entry which is preliminary data.</text>
</comment>
<evidence type="ECO:0000256" key="1">
    <source>
        <dbReference type="SAM" id="MobiDB-lite"/>
    </source>
</evidence>
<organism evidence="2">
    <name type="scientific">bioreactor metagenome</name>
    <dbReference type="NCBI Taxonomy" id="1076179"/>
    <lineage>
        <taxon>unclassified sequences</taxon>
        <taxon>metagenomes</taxon>
        <taxon>ecological metagenomes</taxon>
    </lineage>
</organism>
<name>A0A645EBV4_9ZZZZ</name>
<reference evidence="2" key="1">
    <citation type="submission" date="2019-08" db="EMBL/GenBank/DDBJ databases">
        <authorList>
            <person name="Kucharzyk K."/>
            <person name="Murdoch R.W."/>
            <person name="Higgins S."/>
            <person name="Loffler F."/>
        </authorList>
    </citation>
    <scope>NUCLEOTIDE SEQUENCE</scope>
</reference>
<proteinExistence type="predicted"/>
<dbReference type="EMBL" id="VSSQ01044931">
    <property type="protein sequence ID" value="MPM98799.1"/>
    <property type="molecule type" value="Genomic_DNA"/>
</dbReference>
<gene>
    <name evidence="2" type="ORF">SDC9_145989</name>
</gene>